<dbReference type="Proteomes" id="UP000663841">
    <property type="component" value="Unassembled WGS sequence"/>
</dbReference>
<feature type="compositionally biased region" description="Polar residues" evidence="1">
    <location>
        <begin position="34"/>
        <end position="64"/>
    </location>
</feature>
<gene>
    <name evidence="3" type="ORF">RDB_LOCUS135401</name>
</gene>
<dbReference type="AlphaFoldDB" id="A0A8H3BFQ8"/>
<feature type="compositionally biased region" description="Low complexity" evidence="1">
    <location>
        <begin position="19"/>
        <end position="33"/>
    </location>
</feature>
<organism evidence="3 4">
    <name type="scientific">Rhizoctonia solani</name>
    <dbReference type="NCBI Taxonomy" id="456999"/>
    <lineage>
        <taxon>Eukaryota</taxon>
        <taxon>Fungi</taxon>
        <taxon>Dikarya</taxon>
        <taxon>Basidiomycota</taxon>
        <taxon>Agaricomycotina</taxon>
        <taxon>Agaricomycetes</taxon>
        <taxon>Cantharellales</taxon>
        <taxon>Ceratobasidiaceae</taxon>
        <taxon>Rhizoctonia</taxon>
    </lineage>
</organism>
<protein>
    <submittedName>
        <fullName evidence="3">Uncharacterized protein</fullName>
    </submittedName>
</protein>
<accession>A0A8H3BFQ8</accession>
<evidence type="ECO:0000256" key="2">
    <source>
        <dbReference type="SAM" id="Phobius"/>
    </source>
</evidence>
<keyword evidence="2" id="KW-1133">Transmembrane helix</keyword>
<feature type="compositionally biased region" description="Low complexity" evidence="1">
    <location>
        <begin position="216"/>
        <end position="235"/>
    </location>
</feature>
<feature type="compositionally biased region" description="Low complexity" evidence="1">
    <location>
        <begin position="65"/>
        <end position="117"/>
    </location>
</feature>
<reference evidence="3" key="1">
    <citation type="submission" date="2021-01" db="EMBL/GenBank/DDBJ databases">
        <authorList>
            <person name="Kaushik A."/>
        </authorList>
    </citation>
    <scope>NUCLEOTIDE SEQUENCE</scope>
    <source>
        <strain evidence="3">AG3-T5</strain>
    </source>
</reference>
<evidence type="ECO:0000256" key="1">
    <source>
        <dbReference type="SAM" id="MobiDB-lite"/>
    </source>
</evidence>
<feature type="region of interest" description="Disordered" evidence="1">
    <location>
        <begin position="1"/>
        <end position="235"/>
    </location>
</feature>
<feature type="transmembrane region" description="Helical" evidence="2">
    <location>
        <begin position="282"/>
        <end position="303"/>
    </location>
</feature>
<feature type="compositionally biased region" description="Polar residues" evidence="1">
    <location>
        <begin position="365"/>
        <end position="378"/>
    </location>
</feature>
<evidence type="ECO:0000313" key="4">
    <source>
        <dbReference type="Proteomes" id="UP000663841"/>
    </source>
</evidence>
<feature type="region of interest" description="Disordered" evidence="1">
    <location>
        <begin position="395"/>
        <end position="483"/>
    </location>
</feature>
<comment type="caution">
    <text evidence="3">The sequence shown here is derived from an EMBL/GenBank/DDBJ whole genome shotgun (WGS) entry which is preliminary data.</text>
</comment>
<feature type="region of interest" description="Disordered" evidence="1">
    <location>
        <begin position="489"/>
        <end position="508"/>
    </location>
</feature>
<feature type="compositionally biased region" description="Polar residues" evidence="1">
    <location>
        <begin position="400"/>
        <end position="418"/>
    </location>
</feature>
<keyword evidence="2" id="KW-0472">Membrane</keyword>
<feature type="compositionally biased region" description="Low complexity" evidence="1">
    <location>
        <begin position="130"/>
        <end position="208"/>
    </location>
</feature>
<feature type="compositionally biased region" description="Polar residues" evidence="1">
    <location>
        <begin position="118"/>
        <end position="129"/>
    </location>
</feature>
<dbReference type="EMBL" id="CAJMWW010000179">
    <property type="protein sequence ID" value="CAE6455116.1"/>
    <property type="molecule type" value="Genomic_DNA"/>
</dbReference>
<feature type="compositionally biased region" description="Low complexity" evidence="1">
    <location>
        <begin position="434"/>
        <end position="444"/>
    </location>
</feature>
<keyword evidence="2" id="KW-0812">Transmembrane</keyword>
<evidence type="ECO:0000313" key="3">
    <source>
        <dbReference type="EMBL" id="CAE6455116.1"/>
    </source>
</evidence>
<proteinExistence type="predicted"/>
<feature type="region of interest" description="Disordered" evidence="1">
    <location>
        <begin position="357"/>
        <end position="378"/>
    </location>
</feature>
<sequence>MRSPIIRRQDPTATPTDGSTQTSEPTSQSQSPEGTTTPRTSNSPSQATSTISSAEGTTPTSSRITTSNATTTPQTPTSVPPTTTQLTTSRTNTSNPQTPTSSPGTSTSPTNQSTTPSASVITTQSEITRASSPLVTSSTSTVSTSTNTSLSTISSTTSISSNLSSSTSDTQTSSSASISSSPTDASTSPTSTAIITTSVSASDTSHSPTPTPTPTPTSSTTSARDSSTTSDSASSSTLTSVLVTTVATVNGQPTTARITTIVPTLAAAPEGPSGLSVRSSKIVGGVIGGTLALLGVLLTLFYISRRRRKAAAFRDAPRLQAPRQMLDADDFDLAEPGPTPYPYGMVGARANPNASGSIFHEALPGTSTQPSHSYSRSVVSENDPLLAHHMRGGSADIDSVATSSPRESTHLRTSSTTGLLYDPNDPFGDPPPRSVGSSSSRSHPLAVTKALEARSRGSDQHVYPPSSFRGPINTEPLATSSPVLVHQDAGRIDILDSSAPPTYGNGPR</sequence>
<name>A0A8H3BFQ8_9AGAM</name>